<protein>
    <submittedName>
        <fullName evidence="2">TniQ family protein</fullName>
    </submittedName>
</protein>
<keyword evidence="3" id="KW-1185">Reference proteome</keyword>
<comment type="caution">
    <text evidence="2">The sequence shown here is derived from an EMBL/GenBank/DDBJ whole genome shotgun (WGS) entry which is preliminary data.</text>
</comment>
<accession>A0ABS6QQB3</accession>
<dbReference type="Proteomes" id="UP001049200">
    <property type="component" value="Unassembled WGS sequence"/>
</dbReference>
<sequence length="668" mass="75639">MNKLVFFPLPKPRESVISLLFRCATGNGFQTLRVFSAWTHLKLRNFVNPQCKDSSVCKLLSNHSLLEPDEKADLLNSFHHPVLYGTRTHVEIAGVAFPQAVLRDRLALCPGCARDGFLDRLHAFRFSDTCPVHGERYLEHCPQCREPIDWLRLHDYHCPCTFDLRQAPLNLSSKRSSELLSRALDEGNQEFFQLLLASIQAVRFGRAPESCSQLIASCVNIATGNKAAFFLEMEKLQGQLPSLHRRALLAPFLLSPDPTLSRFAQEYFYNTCQSKPYSHAADCRCGELRFSARELNFIFTSGERAALLRSDHRCIRSPHLDPTVRQRAYQCPDLCRSLYTFPHIQWETVDEPPVPQLEFELMSHQNAAEILQTTPQTIRRLISTGLLKGFKFNTPVGLATTLESIKAFNDKYVLREEIARRSGLKNAKKLRNLLYGLVHIVVRTTLYARGLLVYQRKHLSEELRSLLDRQAVSIIKATGDFGDHVTFGEAARQLNVDVKDVRALRNLGILEFVVVPPKQIRNSAGRPYCTTKSLREAIAWRTGYVSVQEVKAATGCDTHLIHSQFIKTGFVPSVSLYNTYVTVEAATIIDRHFKKYTTLNLLSSTKHVSVTVISELLELGKIQPLAADHPDYISGVAVVEREEGDNAIANYIRERPVRLYRTYSSGIL</sequence>
<gene>
    <name evidence="2" type="ORF">KVG88_13640</name>
</gene>
<dbReference type="Pfam" id="PF06527">
    <property type="entry name" value="TniQ"/>
    <property type="match status" value="1"/>
</dbReference>
<evidence type="ECO:0000313" key="2">
    <source>
        <dbReference type="EMBL" id="MBV4521108.1"/>
    </source>
</evidence>
<dbReference type="RefSeq" id="WP_217871728.1">
    <property type="nucleotide sequence ID" value="NZ_JAHSTU010000003.1"/>
</dbReference>
<name>A0ABS6QQB3_9PSED</name>
<organism evidence="2 3">
    <name type="scientific">Pseudomonas azerbaijanoccidentalis</name>
    <dbReference type="NCBI Taxonomy" id="2842347"/>
    <lineage>
        <taxon>Bacteria</taxon>
        <taxon>Pseudomonadati</taxon>
        <taxon>Pseudomonadota</taxon>
        <taxon>Gammaproteobacteria</taxon>
        <taxon>Pseudomonadales</taxon>
        <taxon>Pseudomonadaceae</taxon>
        <taxon>Pseudomonas</taxon>
    </lineage>
</organism>
<feature type="domain" description="TniQ" evidence="1">
    <location>
        <begin position="6"/>
        <end position="134"/>
    </location>
</feature>
<reference evidence="2" key="1">
    <citation type="submission" date="2021-06" db="EMBL/GenBank/DDBJ databases">
        <title>Updating the genus Pseudomonas: Description of 43 new species and partition of the Pseudomonas putida group.</title>
        <authorList>
            <person name="Girard L."/>
            <person name="Lood C."/>
            <person name="Vandamme P."/>
            <person name="Rokni-Zadeh H."/>
            <person name="Van Noort V."/>
            <person name="Hofte M."/>
            <person name="Lavigne R."/>
            <person name="De Mot R."/>
        </authorList>
    </citation>
    <scope>NUCLEOTIDE SEQUENCE</scope>
    <source>
        <strain evidence="2">SWRI74</strain>
    </source>
</reference>
<evidence type="ECO:0000259" key="1">
    <source>
        <dbReference type="Pfam" id="PF06527"/>
    </source>
</evidence>
<proteinExistence type="predicted"/>
<evidence type="ECO:0000313" key="3">
    <source>
        <dbReference type="Proteomes" id="UP001049200"/>
    </source>
</evidence>
<dbReference type="InterPro" id="IPR009492">
    <property type="entry name" value="TniQ"/>
</dbReference>
<dbReference type="EMBL" id="JAHSTU010000003">
    <property type="protein sequence ID" value="MBV4521108.1"/>
    <property type="molecule type" value="Genomic_DNA"/>
</dbReference>